<protein>
    <submittedName>
        <fullName evidence="2">Uncharacterized protein</fullName>
    </submittedName>
</protein>
<comment type="caution">
    <text evidence="2">The sequence shown here is derived from an EMBL/GenBank/DDBJ whole genome shotgun (WGS) entry which is preliminary data.</text>
</comment>
<reference evidence="2" key="1">
    <citation type="journal article" date="2022" name="bioRxiv">
        <title>Genomics of Preaxostyla Flagellates Illuminates Evolutionary Transitions and the Path Towards Mitochondrial Loss.</title>
        <authorList>
            <person name="Novak L.V.F."/>
            <person name="Treitli S.C."/>
            <person name="Pyrih J."/>
            <person name="Halakuc P."/>
            <person name="Pipaliya S.V."/>
            <person name="Vacek V."/>
            <person name="Brzon O."/>
            <person name="Soukal P."/>
            <person name="Eme L."/>
            <person name="Dacks J.B."/>
            <person name="Karnkowska A."/>
            <person name="Elias M."/>
            <person name="Hampl V."/>
        </authorList>
    </citation>
    <scope>NUCLEOTIDE SEQUENCE</scope>
    <source>
        <strain evidence="2">RCP-MX</strain>
    </source>
</reference>
<dbReference type="Proteomes" id="UP001141327">
    <property type="component" value="Unassembled WGS sequence"/>
</dbReference>
<organism evidence="2 3">
    <name type="scientific">Paratrimastix pyriformis</name>
    <dbReference type="NCBI Taxonomy" id="342808"/>
    <lineage>
        <taxon>Eukaryota</taxon>
        <taxon>Metamonada</taxon>
        <taxon>Preaxostyla</taxon>
        <taxon>Paratrimastigidae</taxon>
        <taxon>Paratrimastix</taxon>
    </lineage>
</organism>
<sequence>MSAFNPRSSRRPNNRAFCGSRAPLTFHETTLSTPVPFSLTPSAPTISSHAASSSSFSRSSSTASSSESAFTSPAASTATTGCTPRFAFFLRPGLHSLAGFPRSAASFVPPLAALALSPPPPPGASGSKQPQGMWLPSPSRAYTAQRALPITSAMRISRLSSLPHCSHLRVSHTGAPHPPNRPWSIHPRSASPAFPYSSAPLSASSPMLHSQARRDGFRKPLSHFAIPSSTAGMFSPLSSASGFAVPTAS</sequence>
<dbReference type="EMBL" id="JAPMOS010000065">
    <property type="protein sequence ID" value="KAJ4456632.1"/>
    <property type="molecule type" value="Genomic_DNA"/>
</dbReference>
<accession>A0ABQ8UG18</accession>
<name>A0ABQ8UG18_9EUKA</name>
<feature type="region of interest" description="Disordered" evidence="1">
    <location>
        <begin position="118"/>
        <end position="137"/>
    </location>
</feature>
<keyword evidence="3" id="KW-1185">Reference proteome</keyword>
<proteinExistence type="predicted"/>
<evidence type="ECO:0000256" key="1">
    <source>
        <dbReference type="SAM" id="MobiDB-lite"/>
    </source>
</evidence>
<feature type="region of interest" description="Disordered" evidence="1">
    <location>
        <begin position="48"/>
        <end position="79"/>
    </location>
</feature>
<gene>
    <name evidence="2" type="ORF">PAPYR_8114</name>
</gene>
<evidence type="ECO:0000313" key="2">
    <source>
        <dbReference type="EMBL" id="KAJ4456632.1"/>
    </source>
</evidence>
<feature type="region of interest" description="Disordered" evidence="1">
    <location>
        <begin position="1"/>
        <end position="21"/>
    </location>
</feature>
<evidence type="ECO:0000313" key="3">
    <source>
        <dbReference type="Proteomes" id="UP001141327"/>
    </source>
</evidence>